<dbReference type="InterPro" id="IPR003877">
    <property type="entry name" value="SPRY_dom"/>
</dbReference>
<dbReference type="PROSITE" id="PS50188">
    <property type="entry name" value="B302_SPRY"/>
    <property type="match status" value="1"/>
</dbReference>
<reference evidence="3" key="1">
    <citation type="journal article" date="2019" name="bioRxiv">
        <title>The Genome of the Zebra Mussel, Dreissena polymorpha: A Resource for Invasive Species Research.</title>
        <authorList>
            <person name="McCartney M.A."/>
            <person name="Auch B."/>
            <person name="Kono T."/>
            <person name="Mallez S."/>
            <person name="Zhang Y."/>
            <person name="Obille A."/>
            <person name="Becker A."/>
            <person name="Abrahante J.E."/>
            <person name="Garbe J."/>
            <person name="Badalamenti J.P."/>
            <person name="Herman A."/>
            <person name="Mangelson H."/>
            <person name="Liachko I."/>
            <person name="Sullivan S."/>
            <person name="Sone E.D."/>
            <person name="Koren S."/>
            <person name="Silverstein K.A.T."/>
            <person name="Beckman K.B."/>
            <person name="Gohl D.M."/>
        </authorList>
    </citation>
    <scope>NUCLEOTIDE SEQUENCE</scope>
    <source>
        <strain evidence="3">Duluth1</strain>
        <tissue evidence="3">Whole animal</tissue>
    </source>
</reference>
<proteinExistence type="predicted"/>
<comment type="caution">
    <text evidence="3">The sequence shown here is derived from an EMBL/GenBank/DDBJ whole genome shotgun (WGS) entry which is preliminary data.</text>
</comment>
<dbReference type="AlphaFoldDB" id="A0A9D3YUT8"/>
<dbReference type="SMART" id="SM00449">
    <property type="entry name" value="SPRY"/>
    <property type="match status" value="1"/>
</dbReference>
<feature type="compositionally biased region" description="Basic and acidic residues" evidence="1">
    <location>
        <begin position="20"/>
        <end position="30"/>
    </location>
</feature>
<dbReference type="Pfam" id="PF00622">
    <property type="entry name" value="SPRY"/>
    <property type="match status" value="1"/>
</dbReference>
<protein>
    <recommendedName>
        <fullName evidence="2">B30.2/SPRY domain-containing protein</fullName>
    </recommendedName>
</protein>
<evidence type="ECO:0000313" key="4">
    <source>
        <dbReference type="Proteomes" id="UP000828390"/>
    </source>
</evidence>
<keyword evidence="4" id="KW-1185">Reference proteome</keyword>
<evidence type="ECO:0000259" key="2">
    <source>
        <dbReference type="PROSITE" id="PS50188"/>
    </source>
</evidence>
<dbReference type="SUPFAM" id="SSF49899">
    <property type="entry name" value="Concanavalin A-like lectins/glucanases"/>
    <property type="match status" value="1"/>
</dbReference>
<gene>
    <name evidence="3" type="ORF">DPMN_067174</name>
</gene>
<feature type="region of interest" description="Disordered" evidence="1">
    <location>
        <begin position="1"/>
        <end position="30"/>
    </location>
</feature>
<organism evidence="3 4">
    <name type="scientific">Dreissena polymorpha</name>
    <name type="common">Zebra mussel</name>
    <name type="synonym">Mytilus polymorpha</name>
    <dbReference type="NCBI Taxonomy" id="45954"/>
    <lineage>
        <taxon>Eukaryota</taxon>
        <taxon>Metazoa</taxon>
        <taxon>Spiralia</taxon>
        <taxon>Lophotrochozoa</taxon>
        <taxon>Mollusca</taxon>
        <taxon>Bivalvia</taxon>
        <taxon>Autobranchia</taxon>
        <taxon>Heteroconchia</taxon>
        <taxon>Euheterodonta</taxon>
        <taxon>Imparidentia</taxon>
        <taxon>Neoheterodontei</taxon>
        <taxon>Myida</taxon>
        <taxon>Dreissenoidea</taxon>
        <taxon>Dreissenidae</taxon>
        <taxon>Dreissena</taxon>
    </lineage>
</organism>
<dbReference type="EMBL" id="JAIWYP010000014">
    <property type="protein sequence ID" value="KAH3707760.1"/>
    <property type="molecule type" value="Genomic_DNA"/>
</dbReference>
<evidence type="ECO:0000256" key="1">
    <source>
        <dbReference type="SAM" id="MobiDB-lite"/>
    </source>
</evidence>
<dbReference type="Gene3D" id="2.60.120.920">
    <property type="match status" value="1"/>
</dbReference>
<feature type="domain" description="B30.2/SPRY" evidence="2">
    <location>
        <begin position="1"/>
        <end position="196"/>
    </location>
</feature>
<sequence>MSRKPDSANYYSTGSDCADTPERPSSDQSWKVRHERVNVNGDHLRFVSNVMNTVGLYVAAKPLSPDNNYFEIVIVAPGKYSLIGIGLVPFKYPLDSQPGWKEFSVGYHADDGQLYKASGFGSPFGEKCNIGDIMGCGIKFAKNEEKFKQAVNVFFTRNGREVGTVTVPFPPGGLYPAVGMHSDGEVVRLKLCAELNGNKPDGMVRDDLPKRKKCKEIVLNALGLNTWEEVQDSYDQADNMLQFTGDVSTSEGRIQFLTRALDLAKIGKTKWSVQITVKRNGVEIPVDEQLIGKYSDQIIKEIKRKF</sequence>
<dbReference type="InterPro" id="IPR050618">
    <property type="entry name" value="Ubq-SigPath_Reg"/>
</dbReference>
<dbReference type="InterPro" id="IPR001870">
    <property type="entry name" value="B30.2/SPRY"/>
</dbReference>
<dbReference type="Proteomes" id="UP000828390">
    <property type="component" value="Unassembled WGS sequence"/>
</dbReference>
<evidence type="ECO:0000313" key="3">
    <source>
        <dbReference type="EMBL" id="KAH3707760.1"/>
    </source>
</evidence>
<dbReference type="InterPro" id="IPR013320">
    <property type="entry name" value="ConA-like_dom_sf"/>
</dbReference>
<accession>A0A9D3YUT8</accession>
<dbReference type="PANTHER" id="PTHR12864">
    <property type="entry name" value="RAN BINDING PROTEIN 9-RELATED"/>
    <property type="match status" value="1"/>
</dbReference>
<reference evidence="3" key="2">
    <citation type="submission" date="2020-11" db="EMBL/GenBank/DDBJ databases">
        <authorList>
            <person name="McCartney M.A."/>
            <person name="Auch B."/>
            <person name="Kono T."/>
            <person name="Mallez S."/>
            <person name="Becker A."/>
            <person name="Gohl D.M."/>
            <person name="Silverstein K.A.T."/>
            <person name="Koren S."/>
            <person name="Bechman K.B."/>
            <person name="Herman A."/>
            <person name="Abrahante J.E."/>
            <person name="Garbe J."/>
        </authorList>
    </citation>
    <scope>NUCLEOTIDE SEQUENCE</scope>
    <source>
        <strain evidence="3">Duluth1</strain>
        <tissue evidence="3">Whole animal</tissue>
    </source>
</reference>
<name>A0A9D3YUT8_DREPO</name>
<dbReference type="InterPro" id="IPR043136">
    <property type="entry name" value="B30.2/SPRY_sf"/>
</dbReference>